<dbReference type="InterPro" id="IPR009057">
    <property type="entry name" value="Homeodomain-like_sf"/>
</dbReference>
<feature type="DNA-binding region" description="H-T-H motif" evidence="2">
    <location>
        <begin position="29"/>
        <end position="48"/>
    </location>
</feature>
<dbReference type="GO" id="GO:0003677">
    <property type="term" value="F:DNA binding"/>
    <property type="evidence" value="ECO:0007669"/>
    <property type="project" value="UniProtKB-UniRule"/>
</dbReference>
<dbReference type="PROSITE" id="PS50977">
    <property type="entry name" value="HTH_TETR_2"/>
    <property type="match status" value="1"/>
</dbReference>
<organism evidence="4 5">
    <name type="scientific">Pseudomaricurvus hydrocarbonicus</name>
    <dbReference type="NCBI Taxonomy" id="1470433"/>
    <lineage>
        <taxon>Bacteria</taxon>
        <taxon>Pseudomonadati</taxon>
        <taxon>Pseudomonadota</taxon>
        <taxon>Gammaproteobacteria</taxon>
        <taxon>Cellvibrionales</taxon>
        <taxon>Cellvibrionaceae</taxon>
        <taxon>Pseudomaricurvus</taxon>
    </lineage>
</organism>
<evidence type="ECO:0000256" key="2">
    <source>
        <dbReference type="PROSITE-ProRule" id="PRU00335"/>
    </source>
</evidence>
<gene>
    <name evidence="4" type="ORF">G8770_13825</name>
</gene>
<dbReference type="RefSeq" id="WP_167187829.1">
    <property type="nucleotide sequence ID" value="NZ_JAAONZ010000011.1"/>
</dbReference>
<evidence type="ECO:0000256" key="1">
    <source>
        <dbReference type="ARBA" id="ARBA00023125"/>
    </source>
</evidence>
<keyword evidence="5" id="KW-1185">Reference proteome</keyword>
<evidence type="ECO:0000313" key="4">
    <source>
        <dbReference type="EMBL" id="NHO66623.1"/>
    </source>
</evidence>
<keyword evidence="1 2" id="KW-0238">DNA-binding</keyword>
<sequence length="197" mass="21651">MARTPTVSDEQILESARQVMGRRGPEAFTLAEVASEVKLSRAAIILRFKSTQALKVRLLTQMVERFEGLLTHLPQTPGGNSLLAIAAFIGKHAGSKESSASFFSTYSQNIQDTELAALEVRRGKALSDAVSKAMPQTVIDHDSAVVAFRAHMAGSIMAFQASAEKSSQEYLLQRTQEWLRLARIPFDETETVINNNK</sequence>
<dbReference type="Proteomes" id="UP000787472">
    <property type="component" value="Unassembled WGS sequence"/>
</dbReference>
<name>A0A9E5MM90_9GAMM</name>
<dbReference type="InterPro" id="IPR001647">
    <property type="entry name" value="HTH_TetR"/>
</dbReference>
<dbReference type="Gene3D" id="1.10.357.10">
    <property type="entry name" value="Tetracycline Repressor, domain 2"/>
    <property type="match status" value="1"/>
</dbReference>
<comment type="caution">
    <text evidence="4">The sequence shown here is derived from an EMBL/GenBank/DDBJ whole genome shotgun (WGS) entry which is preliminary data.</text>
</comment>
<dbReference type="SUPFAM" id="SSF46689">
    <property type="entry name" value="Homeodomain-like"/>
    <property type="match status" value="1"/>
</dbReference>
<dbReference type="EMBL" id="JAAONZ010000011">
    <property type="protein sequence ID" value="NHO66623.1"/>
    <property type="molecule type" value="Genomic_DNA"/>
</dbReference>
<proteinExistence type="predicted"/>
<accession>A0A9E5MM90</accession>
<protein>
    <submittedName>
        <fullName evidence="4">TetR/AcrR family transcriptional regulator</fullName>
    </submittedName>
</protein>
<dbReference type="AlphaFoldDB" id="A0A9E5MM90"/>
<feature type="domain" description="HTH tetR-type" evidence="3">
    <location>
        <begin position="6"/>
        <end position="66"/>
    </location>
</feature>
<evidence type="ECO:0000259" key="3">
    <source>
        <dbReference type="PROSITE" id="PS50977"/>
    </source>
</evidence>
<evidence type="ECO:0000313" key="5">
    <source>
        <dbReference type="Proteomes" id="UP000787472"/>
    </source>
</evidence>
<reference evidence="4" key="1">
    <citation type="submission" date="2020-03" db="EMBL/GenBank/DDBJ databases">
        <authorList>
            <person name="Guo F."/>
        </authorList>
    </citation>
    <scope>NUCLEOTIDE SEQUENCE</scope>
    <source>
        <strain evidence="4">JCM 30134</strain>
    </source>
</reference>
<dbReference type="Pfam" id="PF00440">
    <property type="entry name" value="TetR_N"/>
    <property type="match status" value="1"/>
</dbReference>